<keyword evidence="9" id="KW-0560">Oxidoreductase</keyword>
<evidence type="ECO:0000256" key="3">
    <source>
        <dbReference type="ARBA" id="ARBA00022630"/>
    </source>
</evidence>
<dbReference type="RefSeq" id="WP_184335322.1">
    <property type="nucleotide sequence ID" value="NZ_JACHHZ010000006.1"/>
</dbReference>
<organism evidence="9 10">
    <name type="scientific">Povalibacter uvarum</name>
    <dbReference type="NCBI Taxonomy" id="732238"/>
    <lineage>
        <taxon>Bacteria</taxon>
        <taxon>Pseudomonadati</taxon>
        <taxon>Pseudomonadota</taxon>
        <taxon>Gammaproteobacteria</taxon>
        <taxon>Steroidobacterales</taxon>
        <taxon>Steroidobacteraceae</taxon>
        <taxon>Povalibacter</taxon>
    </lineage>
</organism>
<reference evidence="9 10" key="1">
    <citation type="submission" date="2020-08" db="EMBL/GenBank/DDBJ databases">
        <title>Genomic Encyclopedia of Type Strains, Phase IV (KMG-IV): sequencing the most valuable type-strain genomes for metagenomic binning, comparative biology and taxonomic classification.</title>
        <authorList>
            <person name="Goeker M."/>
        </authorList>
    </citation>
    <scope>NUCLEOTIDE SEQUENCE [LARGE SCALE GENOMIC DNA]</scope>
    <source>
        <strain evidence="9 10">DSM 26723</strain>
    </source>
</reference>
<evidence type="ECO:0000256" key="1">
    <source>
        <dbReference type="ARBA" id="ARBA00001974"/>
    </source>
</evidence>
<feature type="domain" description="Glucose-methanol-choline oxidoreductase N-terminal" evidence="7">
    <location>
        <begin position="85"/>
        <end position="108"/>
    </location>
</feature>
<dbReference type="GO" id="GO:0050660">
    <property type="term" value="F:flavin adenine dinucleotide binding"/>
    <property type="evidence" value="ECO:0007669"/>
    <property type="project" value="InterPro"/>
</dbReference>
<dbReference type="SUPFAM" id="SSF51905">
    <property type="entry name" value="FAD/NAD(P)-binding domain"/>
    <property type="match status" value="1"/>
</dbReference>
<evidence type="ECO:0000259" key="7">
    <source>
        <dbReference type="PROSITE" id="PS00623"/>
    </source>
</evidence>
<evidence type="ECO:0000256" key="2">
    <source>
        <dbReference type="ARBA" id="ARBA00010790"/>
    </source>
</evidence>
<dbReference type="InterPro" id="IPR036188">
    <property type="entry name" value="FAD/NAD-bd_sf"/>
</dbReference>
<dbReference type="PROSITE" id="PS51257">
    <property type="entry name" value="PROKAR_LIPOPROTEIN"/>
    <property type="match status" value="1"/>
</dbReference>
<protein>
    <submittedName>
        <fullName evidence="9">Choline dehydrogenase</fullName>
        <ecNumber evidence="9">1.1.99.1</ecNumber>
    </submittedName>
</protein>
<dbReference type="InterPro" id="IPR000172">
    <property type="entry name" value="GMC_OxRdtase_N"/>
</dbReference>
<dbReference type="SUPFAM" id="SSF54373">
    <property type="entry name" value="FAD-linked reductases, C-terminal domain"/>
    <property type="match status" value="1"/>
</dbReference>
<dbReference type="InterPro" id="IPR012132">
    <property type="entry name" value="GMC_OxRdtase"/>
</dbReference>
<dbReference type="GO" id="GO:0008812">
    <property type="term" value="F:choline dehydrogenase activity"/>
    <property type="evidence" value="ECO:0007669"/>
    <property type="project" value="UniProtKB-EC"/>
</dbReference>
<comment type="similarity">
    <text evidence="2 6">Belongs to the GMC oxidoreductase family.</text>
</comment>
<keyword evidence="4 5" id="KW-0274">FAD</keyword>
<gene>
    <name evidence="9" type="ORF">HNQ60_004827</name>
</gene>
<sequence length="539" mass="59417">MSRSFGTFDYVIVGGGTAGCVLANRLSRDPDVSVLLLEAGGKDDWIWIHIPVGYLYCIGNPRTDWCYRTQAEAGLNGRSILYARGKVLGGSSSINAMIYMRGQAQDYDGWSRITGDSRWSWDRCLPFFKRGEDHWRGGDEFHGHGGELRVEQQRLRWDILDRFADAAEQAGIPRTDDFNRGNNAGVGRFEVNQRRGIRWNARKAFLQPVRHRPNLKIVTGAVIDRVSFDGLRATGVEFLLDGERQLATARIETVLAAGSIGSPAILERSGIGDPRHLQSLGVAVRHALTGVGNNLQDHLQLRMIFKTHGIRTLNQSAHSLWHRAIMALQFALLRTGPLTMAPSQLGAFAKSDERVLTPDLQYHVQPLSLDKFGDPLHRFAAFTASVCNLRPTSRGDTHIVAADPLSSPGISPRYLSTDEDRDVAARALRLTRRIASMPALAPYRPEEFLPGPRFGTDAELAAAAGDIGTTIFHPVGTCRMGRSDDESAVVDPRLRLRGIKALRVVDASVMPTITSGNTNAPTVMIAEQGSVMLIEDRRR</sequence>
<dbReference type="Pfam" id="PF05199">
    <property type="entry name" value="GMC_oxred_C"/>
    <property type="match status" value="1"/>
</dbReference>
<dbReference type="Pfam" id="PF00732">
    <property type="entry name" value="GMC_oxred_N"/>
    <property type="match status" value="1"/>
</dbReference>
<dbReference type="PROSITE" id="PS00623">
    <property type="entry name" value="GMC_OXRED_1"/>
    <property type="match status" value="1"/>
</dbReference>
<keyword evidence="3 6" id="KW-0285">Flavoprotein</keyword>
<dbReference type="EMBL" id="JACHHZ010000006">
    <property type="protein sequence ID" value="MBB6095936.1"/>
    <property type="molecule type" value="Genomic_DNA"/>
</dbReference>
<evidence type="ECO:0000256" key="5">
    <source>
        <dbReference type="PIRSR" id="PIRSR000137-2"/>
    </source>
</evidence>
<evidence type="ECO:0000313" key="10">
    <source>
        <dbReference type="Proteomes" id="UP000588068"/>
    </source>
</evidence>
<dbReference type="Gene3D" id="3.30.560.10">
    <property type="entry name" value="Glucose Oxidase, domain 3"/>
    <property type="match status" value="1"/>
</dbReference>
<dbReference type="PROSITE" id="PS00624">
    <property type="entry name" value="GMC_OXRED_2"/>
    <property type="match status" value="1"/>
</dbReference>
<comment type="cofactor">
    <cofactor evidence="1 5">
        <name>FAD</name>
        <dbReference type="ChEBI" id="CHEBI:57692"/>
    </cofactor>
</comment>
<evidence type="ECO:0000256" key="4">
    <source>
        <dbReference type="ARBA" id="ARBA00022827"/>
    </source>
</evidence>
<comment type="caution">
    <text evidence="9">The sequence shown here is derived from an EMBL/GenBank/DDBJ whole genome shotgun (WGS) entry which is preliminary data.</text>
</comment>
<dbReference type="Proteomes" id="UP000588068">
    <property type="component" value="Unassembled WGS sequence"/>
</dbReference>
<dbReference type="AlphaFoldDB" id="A0A841HSS2"/>
<dbReference type="PANTHER" id="PTHR11552:SF147">
    <property type="entry name" value="CHOLINE DEHYDROGENASE, MITOCHONDRIAL"/>
    <property type="match status" value="1"/>
</dbReference>
<feature type="domain" description="Glucose-methanol-choline oxidoreductase N-terminal" evidence="8">
    <location>
        <begin position="258"/>
        <end position="272"/>
    </location>
</feature>
<dbReference type="PANTHER" id="PTHR11552">
    <property type="entry name" value="GLUCOSE-METHANOL-CHOLINE GMC OXIDOREDUCTASE"/>
    <property type="match status" value="1"/>
</dbReference>
<accession>A0A841HSS2</accession>
<evidence type="ECO:0000313" key="9">
    <source>
        <dbReference type="EMBL" id="MBB6095936.1"/>
    </source>
</evidence>
<name>A0A841HSS2_9GAMM</name>
<dbReference type="InterPro" id="IPR007867">
    <property type="entry name" value="GMC_OxRtase_C"/>
</dbReference>
<dbReference type="Gene3D" id="3.50.50.60">
    <property type="entry name" value="FAD/NAD(P)-binding domain"/>
    <property type="match status" value="1"/>
</dbReference>
<feature type="binding site" evidence="5">
    <location>
        <position position="87"/>
    </location>
    <ligand>
        <name>FAD</name>
        <dbReference type="ChEBI" id="CHEBI:57692"/>
    </ligand>
</feature>
<proteinExistence type="inferred from homology"/>
<evidence type="ECO:0000256" key="6">
    <source>
        <dbReference type="RuleBase" id="RU003968"/>
    </source>
</evidence>
<dbReference type="PIRSF" id="PIRSF000137">
    <property type="entry name" value="Alcohol_oxidase"/>
    <property type="match status" value="1"/>
</dbReference>
<keyword evidence="10" id="KW-1185">Reference proteome</keyword>
<dbReference type="EC" id="1.1.99.1" evidence="9"/>
<evidence type="ECO:0000259" key="8">
    <source>
        <dbReference type="PROSITE" id="PS00624"/>
    </source>
</evidence>